<accession>A0A3B0XYT7</accession>
<protein>
    <submittedName>
        <fullName evidence="2">Transcription-repair coupling factor</fullName>
    </submittedName>
</protein>
<evidence type="ECO:0000259" key="1">
    <source>
        <dbReference type="SMART" id="SM00982"/>
    </source>
</evidence>
<organism evidence="2">
    <name type="scientific">hydrothermal vent metagenome</name>
    <dbReference type="NCBI Taxonomy" id="652676"/>
    <lineage>
        <taxon>unclassified sequences</taxon>
        <taxon>metagenomes</taxon>
        <taxon>ecological metagenomes</taxon>
    </lineage>
</organism>
<dbReference type="InterPro" id="IPR037235">
    <property type="entry name" value="TRCF-like_C_D7"/>
</dbReference>
<dbReference type="InterPro" id="IPR005118">
    <property type="entry name" value="TRCF_C"/>
</dbReference>
<dbReference type="AlphaFoldDB" id="A0A3B0XYT7"/>
<feature type="domain" description="Transcription-repair-coupling factor C-terminal" evidence="1">
    <location>
        <begin position="2"/>
        <end position="102"/>
    </location>
</feature>
<dbReference type="SUPFAM" id="SSF143517">
    <property type="entry name" value="TRCF domain-like"/>
    <property type="match status" value="1"/>
</dbReference>
<evidence type="ECO:0000313" key="2">
    <source>
        <dbReference type="EMBL" id="VAW68312.1"/>
    </source>
</evidence>
<sequence length="143" mass="16310">MDLHAPALIPEDYLPDIHERLIMYKRIANAADKDALWELQVEMIDRFGLLPEAVKTLFSVTELKLRATELGIKKVDLGDSGGRILFVEQPDIDPMTIIKLIQGQPDRYKLDGSDKLRIIRDLPDTQTRINAANRLFDRLQTTA</sequence>
<reference evidence="2" key="1">
    <citation type="submission" date="2018-06" db="EMBL/GenBank/DDBJ databases">
        <authorList>
            <person name="Zhirakovskaya E."/>
        </authorList>
    </citation>
    <scope>NUCLEOTIDE SEQUENCE</scope>
</reference>
<gene>
    <name evidence="2" type="ORF">MNBD_GAMMA09-181</name>
</gene>
<dbReference type="Pfam" id="PF03461">
    <property type="entry name" value="TRCF"/>
    <property type="match status" value="1"/>
</dbReference>
<dbReference type="EMBL" id="UOFI01000124">
    <property type="protein sequence ID" value="VAW68312.1"/>
    <property type="molecule type" value="Genomic_DNA"/>
</dbReference>
<dbReference type="Gene3D" id="3.90.1150.50">
    <property type="entry name" value="Transcription-repair-coupling factor, D7 domain"/>
    <property type="match status" value="1"/>
</dbReference>
<dbReference type="GO" id="GO:0006281">
    <property type="term" value="P:DNA repair"/>
    <property type="evidence" value="ECO:0007669"/>
    <property type="project" value="InterPro"/>
</dbReference>
<proteinExistence type="predicted"/>
<dbReference type="SMART" id="SM00982">
    <property type="entry name" value="TRCF"/>
    <property type="match status" value="1"/>
</dbReference>
<name>A0A3B0XYT7_9ZZZZ</name>